<accession>A0A2P6V6Q9</accession>
<feature type="domain" description="Peroxisomal membrane protein PEX14-like KPWE" evidence="17">
    <location>
        <begin position="386"/>
        <end position="436"/>
    </location>
</feature>
<proteinExistence type="inferred from homology"/>
<dbReference type="InterPro" id="IPR036388">
    <property type="entry name" value="WH-like_DNA-bd_sf"/>
</dbReference>
<feature type="compositionally biased region" description="Low complexity" evidence="15">
    <location>
        <begin position="83"/>
        <end position="97"/>
    </location>
</feature>
<dbReference type="Proteomes" id="UP000239649">
    <property type="component" value="Unassembled WGS sequence"/>
</dbReference>
<protein>
    <recommendedName>
        <fullName evidence="10 14">Peroxisomal membrane protein PEX14</fullName>
    </recommendedName>
    <alternativeName>
        <fullName evidence="11 14">Peroxin-14</fullName>
    </alternativeName>
</protein>
<keyword evidence="8 14" id="KW-0472">Membrane</keyword>
<reference evidence="18 19" key="1">
    <citation type="journal article" date="2018" name="Plant J.">
        <title>Genome sequences of Chlorella sorokiniana UTEX 1602 and Micractinium conductrix SAG 241.80: implications to maltose excretion by a green alga.</title>
        <authorList>
            <person name="Arriola M.B."/>
            <person name="Velmurugan N."/>
            <person name="Zhang Y."/>
            <person name="Plunkett M.H."/>
            <person name="Hondzo H."/>
            <person name="Barney B.M."/>
        </authorList>
    </citation>
    <scope>NUCLEOTIDE SEQUENCE [LARGE SCALE GENOMIC DNA]</scope>
    <source>
        <strain evidence="18 19">SAG 241.80</strain>
    </source>
</reference>
<evidence type="ECO:0000256" key="5">
    <source>
        <dbReference type="ARBA" id="ARBA00022927"/>
    </source>
</evidence>
<sequence length="592" mass="59712">MSDGGDDRADGGASSPHDTPAPSAPAVLREDQLTNAVAFLSHPKVRSSSAASKREFLQKKGLTQAEIEEAFRRVPQPPPGQEPQPAALPAAAPSAVASTLQHLQPQPLVTYAGQQQGGPAGGYMPPGQHMQMMQQQPQQGVRWTQAVLGAGFVAASAYAAKSLVWPYVEGAYYNWRGHVRPPPRPVDNGEPSASPTAAATQAVAEAIAAQTSELRSSIDSIKQLVEALETSQRVASAADGGAGVGSDGLTVTDLRQELRSFAESLHELASPAPNAAAAPPPKLESELGEIKTLLAELLRSPRSSGEAHSPPPAKGGMAADAATPASVASALPQRTEAAASSAGVNGSAAEQAQHGEAEQPEHHTPQRPAQQQAPPSPGAETPVPPPHPASYMQVLEMLEKGQTPPGIRTDIDDKPPNPNASPPPSKMKPRPKPWERGARGSGIDSGLGGGGGSSSSLASLGAAAETAEAAAPAEGQVAAAEQGLPPVQPAAYAPGSFPSPKRASSIFEAVAPAPESPHIFAGRLSPVRGSSGLGRSDSGVLGGGASGSATGGSSTFAAILAAAQDRATGAAPLTASQEGSVAEGSGIGRPVV</sequence>
<feature type="compositionally biased region" description="Pro residues" evidence="15">
    <location>
        <begin position="374"/>
        <end position="388"/>
    </location>
</feature>
<evidence type="ECO:0000313" key="19">
    <source>
        <dbReference type="Proteomes" id="UP000239649"/>
    </source>
</evidence>
<keyword evidence="19" id="KW-1185">Reference proteome</keyword>
<evidence type="ECO:0000256" key="2">
    <source>
        <dbReference type="ARBA" id="ARBA00005443"/>
    </source>
</evidence>
<evidence type="ECO:0000313" key="18">
    <source>
        <dbReference type="EMBL" id="PSC69773.1"/>
    </source>
</evidence>
<name>A0A2P6V6Q9_9CHLO</name>
<dbReference type="GO" id="GO:1990429">
    <property type="term" value="C:peroxisomal importomer complex"/>
    <property type="evidence" value="ECO:0007669"/>
    <property type="project" value="TreeGrafter"/>
</dbReference>
<comment type="subunit">
    <text evidence="13">Interacts with PEX13; forming the PEX13-PEX14 docking complex. Interacts with PEX5 (via WxxxF/Y motifs).</text>
</comment>
<feature type="region of interest" description="Disordered" evidence="15">
    <location>
        <begin position="567"/>
        <end position="592"/>
    </location>
</feature>
<evidence type="ECO:0000256" key="8">
    <source>
        <dbReference type="ARBA" id="ARBA00023136"/>
    </source>
</evidence>
<evidence type="ECO:0000256" key="10">
    <source>
        <dbReference type="ARBA" id="ARBA00029502"/>
    </source>
</evidence>
<evidence type="ECO:0000256" key="6">
    <source>
        <dbReference type="ARBA" id="ARBA00022989"/>
    </source>
</evidence>
<feature type="region of interest" description="Disordered" evidence="15">
    <location>
        <begin position="42"/>
        <end position="100"/>
    </location>
</feature>
<evidence type="ECO:0000256" key="7">
    <source>
        <dbReference type="ARBA" id="ARBA00023010"/>
    </source>
</evidence>
<dbReference type="FunFam" id="1.10.10.10:FF:000217">
    <property type="entry name" value="Peroxisomal membrane protein PEX14"/>
    <property type="match status" value="1"/>
</dbReference>
<feature type="compositionally biased region" description="Low complexity" evidence="15">
    <location>
        <begin position="318"/>
        <end position="330"/>
    </location>
</feature>
<feature type="compositionally biased region" description="Basic and acidic residues" evidence="15">
    <location>
        <begin position="1"/>
        <end position="10"/>
    </location>
</feature>
<keyword evidence="9 14" id="KW-0576">Peroxisome</keyword>
<evidence type="ECO:0000256" key="11">
    <source>
        <dbReference type="ARBA" id="ARBA00029691"/>
    </source>
</evidence>
<evidence type="ECO:0000256" key="15">
    <source>
        <dbReference type="SAM" id="MobiDB-lite"/>
    </source>
</evidence>
<comment type="similarity">
    <text evidence="2 14">Belongs to the peroxin-14 family.</text>
</comment>
<keyword evidence="7" id="KW-0811">Translocation</keyword>
<comment type="function">
    <text evidence="12 14">Component of the PEX13-PEX14 docking complex, a translocon channel that specifically mediates the import of peroxisomal cargo proteins bound to PEX5 receptor. The PEX13-PEX14 docking complex forms a large import pore which can be opened to a diameter of about 9 nm. Mechanistically, PEX5 receptor along with cargo proteins associates with the PEX14 subunit of the PEX13-PEX14 docking complex in the cytosol, leading to the insertion of the receptor into the organelle membrane with the concomitant translocation of the cargo into the peroxisome matrix.</text>
</comment>
<dbReference type="Gene3D" id="1.10.10.10">
    <property type="entry name" value="Winged helix-like DNA-binding domain superfamily/Winged helix DNA-binding domain"/>
    <property type="match status" value="1"/>
</dbReference>
<dbReference type="GO" id="GO:0005102">
    <property type="term" value="F:signaling receptor binding"/>
    <property type="evidence" value="ECO:0007669"/>
    <property type="project" value="TreeGrafter"/>
</dbReference>
<dbReference type="OrthoDB" id="441517at2759"/>
<dbReference type="GO" id="GO:0016560">
    <property type="term" value="P:protein import into peroxisome matrix, docking"/>
    <property type="evidence" value="ECO:0007669"/>
    <property type="project" value="UniProtKB-UniRule"/>
</dbReference>
<dbReference type="InterPro" id="IPR025655">
    <property type="entry name" value="PEX14"/>
</dbReference>
<dbReference type="PANTHER" id="PTHR23058:SF0">
    <property type="entry name" value="PEROXISOMAL MEMBRANE PROTEIN PEX14"/>
    <property type="match status" value="1"/>
</dbReference>
<evidence type="ECO:0000259" key="16">
    <source>
        <dbReference type="Pfam" id="PF04695"/>
    </source>
</evidence>
<evidence type="ECO:0000256" key="12">
    <source>
        <dbReference type="ARBA" id="ARBA00053920"/>
    </source>
</evidence>
<dbReference type="PANTHER" id="PTHR23058">
    <property type="entry name" value="PEROXISOMAL MEMBRANE PROTEIN PEX14"/>
    <property type="match status" value="1"/>
</dbReference>
<feature type="compositionally biased region" description="Gly residues" evidence="15">
    <location>
        <begin position="439"/>
        <end position="453"/>
    </location>
</feature>
<evidence type="ECO:0000259" key="17">
    <source>
        <dbReference type="Pfam" id="PF17733"/>
    </source>
</evidence>
<feature type="region of interest" description="Disordered" evidence="15">
    <location>
        <begin position="1"/>
        <end position="28"/>
    </location>
</feature>
<comment type="subcellular location">
    <subcellularLocation>
        <location evidence="1">Peroxisome membrane</location>
        <topology evidence="1">Single-pass membrane protein</topology>
    </subcellularLocation>
</comment>
<evidence type="ECO:0000256" key="3">
    <source>
        <dbReference type="ARBA" id="ARBA00022448"/>
    </source>
</evidence>
<evidence type="ECO:0000256" key="14">
    <source>
        <dbReference type="RuleBase" id="RU367032"/>
    </source>
</evidence>
<keyword evidence="5 14" id="KW-0653">Protein transport</keyword>
<keyword evidence="6" id="KW-1133">Transmembrane helix</keyword>
<feature type="domain" description="Peroxisome membrane anchor protein Pex14p N-terminal" evidence="16">
    <location>
        <begin position="29"/>
        <end position="73"/>
    </location>
</feature>
<keyword evidence="3 14" id="KW-0813">Transport</keyword>
<dbReference type="AlphaFoldDB" id="A0A2P6V6Q9"/>
<gene>
    <name evidence="18" type="ORF">C2E20_6685</name>
</gene>
<dbReference type="GO" id="GO:0005778">
    <property type="term" value="C:peroxisomal membrane"/>
    <property type="evidence" value="ECO:0007669"/>
    <property type="project" value="UniProtKB-SubCell"/>
</dbReference>
<evidence type="ECO:0000256" key="13">
    <source>
        <dbReference type="ARBA" id="ARBA00064754"/>
    </source>
</evidence>
<dbReference type="STRING" id="554055.A0A2P6V6Q9"/>
<organism evidence="18 19">
    <name type="scientific">Micractinium conductrix</name>
    <dbReference type="NCBI Taxonomy" id="554055"/>
    <lineage>
        <taxon>Eukaryota</taxon>
        <taxon>Viridiplantae</taxon>
        <taxon>Chlorophyta</taxon>
        <taxon>core chlorophytes</taxon>
        <taxon>Trebouxiophyceae</taxon>
        <taxon>Chlorellales</taxon>
        <taxon>Chlorellaceae</taxon>
        <taxon>Chlorella clade</taxon>
        <taxon>Micractinium</taxon>
    </lineage>
</organism>
<feature type="region of interest" description="Disordered" evidence="15">
    <location>
        <begin position="300"/>
        <end position="459"/>
    </location>
</feature>
<evidence type="ECO:0000256" key="1">
    <source>
        <dbReference type="ARBA" id="ARBA00004549"/>
    </source>
</evidence>
<feature type="compositionally biased region" description="Basic and acidic residues" evidence="15">
    <location>
        <begin position="353"/>
        <end position="364"/>
    </location>
</feature>
<keyword evidence="4" id="KW-0812">Transmembrane</keyword>
<dbReference type="EMBL" id="LHPF02000024">
    <property type="protein sequence ID" value="PSC69773.1"/>
    <property type="molecule type" value="Genomic_DNA"/>
</dbReference>
<dbReference type="InterPro" id="IPR006785">
    <property type="entry name" value="Pex14_N"/>
</dbReference>
<evidence type="ECO:0000256" key="4">
    <source>
        <dbReference type="ARBA" id="ARBA00022692"/>
    </source>
</evidence>
<feature type="compositionally biased region" description="Pro residues" evidence="15">
    <location>
        <begin position="416"/>
        <end position="426"/>
    </location>
</feature>
<dbReference type="Pfam" id="PF17733">
    <property type="entry name" value="KPWE_dom"/>
    <property type="match status" value="1"/>
</dbReference>
<evidence type="ECO:0000256" key="9">
    <source>
        <dbReference type="ARBA" id="ARBA00023140"/>
    </source>
</evidence>
<dbReference type="InterPro" id="IPR040554">
    <property type="entry name" value="KPWE_PEX14_dom"/>
</dbReference>
<dbReference type="Pfam" id="PF04695">
    <property type="entry name" value="Pex14_N"/>
    <property type="match status" value="1"/>
</dbReference>
<feature type="compositionally biased region" description="Low complexity" evidence="15">
    <location>
        <begin position="337"/>
        <end position="352"/>
    </location>
</feature>
<comment type="caution">
    <text evidence="18">The sequence shown here is derived from an EMBL/GenBank/DDBJ whole genome shotgun (WGS) entry which is preliminary data.</text>
</comment>